<evidence type="ECO:0000256" key="1">
    <source>
        <dbReference type="SAM" id="MobiDB-lite"/>
    </source>
</evidence>
<keyword evidence="3" id="KW-0012">Acyltransferase</keyword>
<dbReference type="Proteomes" id="UP000800096">
    <property type="component" value="Unassembled WGS sequence"/>
</dbReference>
<keyword evidence="4" id="KW-1185">Reference proteome</keyword>
<reference evidence="3" key="1">
    <citation type="journal article" date="2020" name="Stud. Mycol.">
        <title>101 Dothideomycetes genomes: a test case for predicting lifestyles and emergence of pathogens.</title>
        <authorList>
            <person name="Haridas S."/>
            <person name="Albert R."/>
            <person name="Binder M."/>
            <person name="Bloem J."/>
            <person name="Labutti K."/>
            <person name="Salamov A."/>
            <person name="Andreopoulos B."/>
            <person name="Baker S."/>
            <person name="Barry K."/>
            <person name="Bills G."/>
            <person name="Bluhm B."/>
            <person name="Cannon C."/>
            <person name="Castanera R."/>
            <person name="Culley D."/>
            <person name="Daum C."/>
            <person name="Ezra D."/>
            <person name="Gonzalez J."/>
            <person name="Henrissat B."/>
            <person name="Kuo A."/>
            <person name="Liang C."/>
            <person name="Lipzen A."/>
            <person name="Lutzoni F."/>
            <person name="Magnuson J."/>
            <person name="Mondo S."/>
            <person name="Nolan M."/>
            <person name="Ohm R."/>
            <person name="Pangilinan J."/>
            <person name="Park H.-J."/>
            <person name="Ramirez L."/>
            <person name="Alfaro M."/>
            <person name="Sun H."/>
            <person name="Tritt A."/>
            <person name="Yoshinaga Y."/>
            <person name="Zwiers L.-H."/>
            <person name="Turgeon B."/>
            <person name="Goodwin S."/>
            <person name="Spatafora J."/>
            <person name="Crous P."/>
            <person name="Grigoriev I."/>
        </authorList>
    </citation>
    <scope>NUCLEOTIDE SEQUENCE</scope>
    <source>
        <strain evidence="3">HMLAC05119</strain>
    </source>
</reference>
<dbReference type="PROSITE" id="PS51186">
    <property type="entry name" value="GNAT"/>
    <property type="match status" value="1"/>
</dbReference>
<evidence type="ECO:0000313" key="4">
    <source>
        <dbReference type="Proteomes" id="UP000800096"/>
    </source>
</evidence>
<dbReference type="OrthoDB" id="196847at2759"/>
<dbReference type="Pfam" id="PF13673">
    <property type="entry name" value="Acetyltransf_10"/>
    <property type="match status" value="1"/>
</dbReference>
<dbReference type="PANTHER" id="PTHR42791:SF2">
    <property type="entry name" value="N-ACETYLTRANSFERASE DOMAIN-CONTAINING PROTEIN"/>
    <property type="match status" value="1"/>
</dbReference>
<dbReference type="GO" id="GO:0016747">
    <property type="term" value="F:acyltransferase activity, transferring groups other than amino-acyl groups"/>
    <property type="evidence" value="ECO:0007669"/>
    <property type="project" value="InterPro"/>
</dbReference>
<proteinExistence type="predicted"/>
<keyword evidence="3" id="KW-0808">Transferase</keyword>
<dbReference type="InterPro" id="IPR052523">
    <property type="entry name" value="Trichothecene_AcTrans"/>
</dbReference>
<evidence type="ECO:0000259" key="2">
    <source>
        <dbReference type="PROSITE" id="PS51186"/>
    </source>
</evidence>
<dbReference type="PANTHER" id="PTHR42791">
    <property type="entry name" value="GNAT FAMILY ACETYLTRANSFERASE"/>
    <property type="match status" value="1"/>
</dbReference>
<dbReference type="SUPFAM" id="SSF55729">
    <property type="entry name" value="Acyl-CoA N-acyltransferases (Nat)"/>
    <property type="match status" value="1"/>
</dbReference>
<accession>A0A6A5QF31</accession>
<name>A0A6A5QF31_AMPQU</name>
<evidence type="ECO:0000313" key="3">
    <source>
        <dbReference type="EMBL" id="KAF1914063.1"/>
    </source>
</evidence>
<feature type="domain" description="N-acetyltransferase" evidence="2">
    <location>
        <begin position="107"/>
        <end position="256"/>
    </location>
</feature>
<dbReference type="AlphaFoldDB" id="A0A6A5QF31"/>
<protein>
    <submittedName>
        <fullName evidence="3">Acyl-CoA N-acyltransferase</fullName>
    </submittedName>
</protein>
<gene>
    <name evidence="3" type="ORF">BDU57DRAFT_521230</name>
</gene>
<dbReference type="InterPro" id="IPR016181">
    <property type="entry name" value="Acyl_CoA_acyltransferase"/>
</dbReference>
<dbReference type="EMBL" id="ML979138">
    <property type="protein sequence ID" value="KAF1914063.1"/>
    <property type="molecule type" value="Genomic_DNA"/>
</dbReference>
<organism evidence="3 4">
    <name type="scientific">Ampelomyces quisqualis</name>
    <name type="common">Powdery mildew agent</name>
    <dbReference type="NCBI Taxonomy" id="50730"/>
    <lineage>
        <taxon>Eukaryota</taxon>
        <taxon>Fungi</taxon>
        <taxon>Dikarya</taxon>
        <taxon>Ascomycota</taxon>
        <taxon>Pezizomycotina</taxon>
        <taxon>Dothideomycetes</taxon>
        <taxon>Pleosporomycetidae</taxon>
        <taxon>Pleosporales</taxon>
        <taxon>Pleosporineae</taxon>
        <taxon>Phaeosphaeriaceae</taxon>
        <taxon>Ampelomyces</taxon>
    </lineage>
</organism>
<sequence>MSSHSKATLVQIPEPSGQQQTLPTESSARIPDEELRIEFCTPADAERIAEGNYLTFPSTFFDRVEPLSLRPPHAIRIARLAKRILPSLSDPRIKWIKAIHTPSSAVLGIACWTAPNAPLHLHLRRDAIAPHAFDWQAKMGWSDDQVDDMWSSVSHVEWNVRSEQNDAVRRSVVGDVPHWHLASLFTWPRWQGRGVGKKLLMWAIEQADENVPSTPMFLESAPTARAVYMHFGFVECGKVAMVRWGPGDVSDKVERERRKRLEEEGR</sequence>
<dbReference type="InterPro" id="IPR000182">
    <property type="entry name" value="GNAT_dom"/>
</dbReference>
<dbReference type="Gene3D" id="3.40.630.30">
    <property type="match status" value="1"/>
</dbReference>
<feature type="compositionally biased region" description="Polar residues" evidence="1">
    <location>
        <begin position="16"/>
        <end position="27"/>
    </location>
</feature>
<dbReference type="CDD" id="cd04301">
    <property type="entry name" value="NAT_SF"/>
    <property type="match status" value="1"/>
</dbReference>
<feature type="region of interest" description="Disordered" evidence="1">
    <location>
        <begin position="1"/>
        <end position="28"/>
    </location>
</feature>